<dbReference type="InterPro" id="IPR017501">
    <property type="entry name" value="Phage_infect_YhgE_C"/>
</dbReference>
<evidence type="ECO:0000256" key="4">
    <source>
        <dbReference type="ARBA" id="ARBA00023136"/>
    </source>
</evidence>
<comment type="subcellular location">
    <subcellularLocation>
        <location evidence="1">Membrane</location>
        <topology evidence="1">Multi-pass membrane protein</topology>
    </subcellularLocation>
</comment>
<dbReference type="InterPro" id="IPR023908">
    <property type="entry name" value="xxxLxxG_rpt"/>
</dbReference>
<evidence type="ECO:0000313" key="8">
    <source>
        <dbReference type="Proteomes" id="UP000188342"/>
    </source>
</evidence>
<protein>
    <recommendedName>
        <fullName evidence="6">ABC-2 type transporter transmembrane domain-containing protein</fullName>
    </recommendedName>
</protein>
<sequence length="707" mass="74342">MLLSRFELRRFRGLLPKLALIFATLVPVIYGSIYLAANWDPYGRLADLPVAIVNEDQSVTYNKQQVHAGQDFTENLMSKQDFGWRLTDAADAEDGLRDGRYYLTVHVPKDFSANLVSGSGDHPRRAEISMHRNDANGFVIGSVTGQAQNKIEMAVNETAVQAYFEAVFANLDKIRHGMVEARDGSNKLTTGLTDAKDGSAQLATGATKASDASAQLATGASTLDSQFGKLEQGGTDLQAGLSELGTGSQKLATGAEQVAAGTQTLADGVVPVLDRAAEVQGQVKKDSAAIDSDIQAVSSDVNGATDSVDTRLDAVEQALATLGSVPGVADSTAYTDAQKKLAEAQARNERVAAAATRASTRSSLLNQRVQDSAAATDLKDASAKLTQLNAGAQQVATGAGTLHAGIDRATTGAGTLNAGLAKAGGGISQLSTGMGQLDEGLTTLDTNMTKLDKGLGQLVSGSQQLTKGLTDGVKQIPALTDEQADGAAQVLSKPAHVNTLVENPAHVYGRGLAPLFFSIAMWVFGISGFLVMRPISGRLLSGRMNPLWLALSAWVPFGTVAATGAFVMLATVWMTLSLDPVHGLATVGLTLLVALVFSVIAHFLRTALGLPGSALLLVWLILQLASTGGTYPAAILPPFFRWISPFMPITYSIDAFRVVISGGLWSHFTRDVLVLAVIGLTTLALDVLAVGARQRFRMSDLHPPLQH</sequence>
<organism evidence="7 8">
    <name type="scientific">Luteococcus japonicus LSP_Lj1</name>
    <dbReference type="NCBI Taxonomy" id="1255658"/>
    <lineage>
        <taxon>Bacteria</taxon>
        <taxon>Bacillati</taxon>
        <taxon>Actinomycetota</taxon>
        <taxon>Actinomycetes</taxon>
        <taxon>Propionibacteriales</taxon>
        <taxon>Propionibacteriaceae</taxon>
        <taxon>Luteococcus</taxon>
    </lineage>
</organism>
<keyword evidence="3 5" id="KW-1133">Transmembrane helix</keyword>
<dbReference type="Pfam" id="PF12698">
    <property type="entry name" value="ABC2_membrane_3"/>
    <property type="match status" value="2"/>
</dbReference>
<dbReference type="GO" id="GO:0016020">
    <property type="term" value="C:membrane"/>
    <property type="evidence" value="ECO:0007669"/>
    <property type="project" value="UniProtKB-SubCell"/>
</dbReference>
<dbReference type="NCBIfam" id="TIGR03057">
    <property type="entry name" value="xxxLxxG_by_4"/>
    <property type="match status" value="1"/>
</dbReference>
<feature type="domain" description="ABC-2 type transporter transmembrane" evidence="6">
    <location>
        <begin position="462"/>
        <end position="685"/>
    </location>
</feature>
<dbReference type="NCBIfam" id="TIGR03062">
    <property type="entry name" value="pip_yhgE_Cterm"/>
    <property type="match status" value="1"/>
</dbReference>
<dbReference type="RefSeq" id="WP_218668553.1">
    <property type="nucleotide sequence ID" value="NZ_FUKQ01000047.1"/>
</dbReference>
<dbReference type="EMBL" id="FUKQ01000047">
    <property type="protein sequence ID" value="SJN40903.1"/>
    <property type="molecule type" value="Genomic_DNA"/>
</dbReference>
<proteinExistence type="predicted"/>
<dbReference type="PANTHER" id="PTHR43077">
    <property type="entry name" value="TRANSPORT PERMEASE YVFS-RELATED"/>
    <property type="match status" value="1"/>
</dbReference>
<dbReference type="InterPro" id="IPR051328">
    <property type="entry name" value="T7SS_ABC-Transporter"/>
</dbReference>
<evidence type="ECO:0000259" key="6">
    <source>
        <dbReference type="Pfam" id="PF12698"/>
    </source>
</evidence>
<evidence type="ECO:0000313" key="7">
    <source>
        <dbReference type="EMBL" id="SJN40903.1"/>
    </source>
</evidence>
<dbReference type="GO" id="GO:0140359">
    <property type="term" value="F:ABC-type transporter activity"/>
    <property type="evidence" value="ECO:0007669"/>
    <property type="project" value="InterPro"/>
</dbReference>
<name>A0A1R4KA54_9ACTN</name>
<evidence type="ECO:0000256" key="3">
    <source>
        <dbReference type="ARBA" id="ARBA00022989"/>
    </source>
</evidence>
<keyword evidence="2 5" id="KW-0812">Transmembrane</keyword>
<dbReference type="Proteomes" id="UP000188342">
    <property type="component" value="Unassembled WGS sequence"/>
</dbReference>
<dbReference type="InterPro" id="IPR013525">
    <property type="entry name" value="ABC2_TM"/>
</dbReference>
<dbReference type="NCBIfam" id="TIGR03061">
    <property type="entry name" value="pip_yhgE_Nterm"/>
    <property type="match status" value="1"/>
</dbReference>
<feature type="transmembrane region" description="Helical" evidence="5">
    <location>
        <begin position="582"/>
        <end position="604"/>
    </location>
</feature>
<keyword evidence="8" id="KW-1185">Reference proteome</keyword>
<feature type="transmembrane region" description="Helical" evidence="5">
    <location>
        <begin position="672"/>
        <end position="692"/>
    </location>
</feature>
<reference evidence="7 8" key="1">
    <citation type="submission" date="2017-02" db="EMBL/GenBank/DDBJ databases">
        <authorList>
            <person name="Peterson S.W."/>
        </authorList>
    </citation>
    <scope>NUCLEOTIDE SEQUENCE [LARGE SCALE GENOMIC DNA]</scope>
    <source>
        <strain evidence="7 8">LSP_Lj1</strain>
    </source>
</reference>
<feature type="domain" description="ABC-2 type transporter transmembrane" evidence="6">
    <location>
        <begin position="20"/>
        <end position="160"/>
    </location>
</feature>
<feature type="transmembrane region" description="Helical" evidence="5">
    <location>
        <begin position="512"/>
        <end position="535"/>
    </location>
</feature>
<evidence type="ECO:0000256" key="1">
    <source>
        <dbReference type="ARBA" id="ARBA00004141"/>
    </source>
</evidence>
<dbReference type="Gene3D" id="3.40.1710.10">
    <property type="entry name" value="abc type-2 transporter like domain"/>
    <property type="match status" value="1"/>
</dbReference>
<gene>
    <name evidence="7" type="ORF">FM114_12340</name>
</gene>
<feature type="transmembrane region" description="Helical" evidence="5">
    <location>
        <begin position="547"/>
        <end position="576"/>
    </location>
</feature>
<feature type="transmembrane region" description="Helical" evidence="5">
    <location>
        <begin position="616"/>
        <end position="640"/>
    </location>
</feature>
<evidence type="ECO:0000256" key="2">
    <source>
        <dbReference type="ARBA" id="ARBA00022692"/>
    </source>
</evidence>
<keyword evidence="4 5" id="KW-0472">Membrane</keyword>
<accession>A0A1R4KA54</accession>
<evidence type="ECO:0000256" key="5">
    <source>
        <dbReference type="SAM" id="Phobius"/>
    </source>
</evidence>
<dbReference type="InterPro" id="IPR017500">
    <property type="entry name" value="Phage_infect_YhgE_N"/>
</dbReference>
<dbReference type="PANTHER" id="PTHR43077:SF5">
    <property type="entry name" value="PHAGE INFECTION PROTEIN"/>
    <property type="match status" value="1"/>
</dbReference>
<dbReference type="AlphaFoldDB" id="A0A1R4KA54"/>